<reference evidence="1" key="1">
    <citation type="submission" date="2018-02" db="EMBL/GenBank/DDBJ databases">
        <title>Rhizophora mucronata_Transcriptome.</title>
        <authorList>
            <person name="Meera S.P."/>
            <person name="Sreeshan A."/>
            <person name="Augustine A."/>
        </authorList>
    </citation>
    <scope>NUCLEOTIDE SEQUENCE</scope>
    <source>
        <tissue evidence="1">Leaf</tissue>
    </source>
</reference>
<proteinExistence type="predicted"/>
<organism evidence="1">
    <name type="scientific">Rhizophora mucronata</name>
    <name type="common">Asiatic mangrove</name>
    <dbReference type="NCBI Taxonomy" id="61149"/>
    <lineage>
        <taxon>Eukaryota</taxon>
        <taxon>Viridiplantae</taxon>
        <taxon>Streptophyta</taxon>
        <taxon>Embryophyta</taxon>
        <taxon>Tracheophyta</taxon>
        <taxon>Spermatophyta</taxon>
        <taxon>Magnoliopsida</taxon>
        <taxon>eudicotyledons</taxon>
        <taxon>Gunneridae</taxon>
        <taxon>Pentapetalae</taxon>
        <taxon>rosids</taxon>
        <taxon>fabids</taxon>
        <taxon>Malpighiales</taxon>
        <taxon>Rhizophoraceae</taxon>
        <taxon>Rhizophora</taxon>
    </lineage>
</organism>
<dbReference type="AlphaFoldDB" id="A0A2P2N6V0"/>
<accession>A0A2P2N6V0</accession>
<protein>
    <submittedName>
        <fullName evidence="1">Uncharacterized protein</fullName>
    </submittedName>
</protein>
<evidence type="ECO:0000313" key="1">
    <source>
        <dbReference type="EMBL" id="MBX38229.1"/>
    </source>
</evidence>
<name>A0A2P2N6V0_RHIMU</name>
<dbReference type="EMBL" id="GGEC01057745">
    <property type="protein sequence ID" value="MBX38229.1"/>
    <property type="molecule type" value="Transcribed_RNA"/>
</dbReference>
<sequence>MSRTVVFYDDGWSGGSLQVFAPLLCELKFICNESYHSLI</sequence>